<dbReference type="InterPro" id="IPR043993">
    <property type="entry name" value="T4SS_pilin"/>
</dbReference>
<protein>
    <submittedName>
        <fullName evidence="3">Uncharacterized protein</fullName>
    </submittedName>
</protein>
<proteinExistence type="predicted"/>
<reference evidence="3 4" key="1">
    <citation type="submission" date="2017-09" db="EMBL/GenBank/DDBJ databases">
        <title>Depth-based differentiation of microbial function through sediment-hosted aquifers and enrichment of novel symbionts in the deep terrestrial subsurface.</title>
        <authorList>
            <person name="Probst A.J."/>
            <person name="Ladd B."/>
            <person name="Jarett J.K."/>
            <person name="Geller-Mcgrath D.E."/>
            <person name="Sieber C.M."/>
            <person name="Emerson J.B."/>
            <person name="Anantharaman K."/>
            <person name="Thomas B.C."/>
            <person name="Malmstrom R."/>
            <person name="Stieglmeier M."/>
            <person name="Klingl A."/>
            <person name="Woyke T."/>
            <person name="Ryan C.M."/>
            <person name="Banfield J.F."/>
        </authorList>
    </citation>
    <scope>NUCLEOTIDE SEQUENCE [LARGE SCALE GENOMIC DNA]</scope>
    <source>
        <strain evidence="3">CG10_big_fil_rev_8_21_14_0_10_42_12</strain>
    </source>
</reference>
<keyword evidence="1" id="KW-0472">Membrane</keyword>
<dbReference type="AlphaFoldDB" id="A0A2H0QVE8"/>
<evidence type="ECO:0000313" key="4">
    <source>
        <dbReference type="Proteomes" id="UP000231333"/>
    </source>
</evidence>
<keyword evidence="1" id="KW-0812">Transmembrane</keyword>
<feature type="chain" id="PRO_5013729061" evidence="2">
    <location>
        <begin position="20"/>
        <end position="124"/>
    </location>
</feature>
<organism evidence="3 4">
    <name type="scientific">Candidatus Zambryskibacteria bacterium CG10_big_fil_rev_8_21_14_0_10_42_12</name>
    <dbReference type="NCBI Taxonomy" id="1975115"/>
    <lineage>
        <taxon>Bacteria</taxon>
        <taxon>Candidatus Zambryskiibacteriota</taxon>
    </lineage>
</organism>
<name>A0A2H0QVE8_9BACT</name>
<dbReference type="Proteomes" id="UP000231333">
    <property type="component" value="Unassembled WGS sequence"/>
</dbReference>
<feature type="transmembrane region" description="Helical" evidence="1">
    <location>
        <begin position="80"/>
        <end position="99"/>
    </location>
</feature>
<feature type="transmembrane region" description="Helical" evidence="1">
    <location>
        <begin position="40"/>
        <end position="60"/>
    </location>
</feature>
<dbReference type="Pfam" id="PF18895">
    <property type="entry name" value="T4SS_pilin"/>
    <property type="match status" value="1"/>
</dbReference>
<comment type="caution">
    <text evidence="3">The sequence shown here is derived from an EMBL/GenBank/DDBJ whole genome shotgun (WGS) entry which is preliminary data.</text>
</comment>
<evidence type="ECO:0000256" key="1">
    <source>
        <dbReference type="SAM" id="Phobius"/>
    </source>
</evidence>
<accession>A0A2H0QVE8</accession>
<keyword evidence="1" id="KW-1133">Transmembrane helix</keyword>
<evidence type="ECO:0000313" key="3">
    <source>
        <dbReference type="EMBL" id="PIR38242.1"/>
    </source>
</evidence>
<sequence>MKKSIYISLLALSPLIVLAQPSSGYLTQSQGLLDGVLNTITLLIGIAIVLAFLFFVWGIAEFIRKADDAGNRAEGRQRMIWGIVALAVLATVWGIVRWLQIELGLSANEAAPGIFQFFQLWSGN</sequence>
<dbReference type="EMBL" id="PCXL01000011">
    <property type="protein sequence ID" value="PIR38242.1"/>
    <property type="molecule type" value="Genomic_DNA"/>
</dbReference>
<gene>
    <name evidence="3" type="ORF">COV34_01345</name>
</gene>
<evidence type="ECO:0000256" key="2">
    <source>
        <dbReference type="SAM" id="SignalP"/>
    </source>
</evidence>
<keyword evidence="2" id="KW-0732">Signal</keyword>
<feature type="signal peptide" evidence="2">
    <location>
        <begin position="1"/>
        <end position="19"/>
    </location>
</feature>